<protein>
    <submittedName>
        <fullName evidence="1">Uncharacterized protein</fullName>
    </submittedName>
</protein>
<name>A0A4Y2WL88_ARAVE</name>
<reference evidence="1 2" key="1">
    <citation type="journal article" date="2019" name="Sci. Rep.">
        <title>Orb-weaving spider Araneus ventricosus genome elucidates the spidroin gene catalogue.</title>
        <authorList>
            <person name="Kono N."/>
            <person name="Nakamura H."/>
            <person name="Ohtoshi R."/>
            <person name="Moran D.A.P."/>
            <person name="Shinohara A."/>
            <person name="Yoshida Y."/>
            <person name="Fujiwara M."/>
            <person name="Mori M."/>
            <person name="Tomita M."/>
            <person name="Arakawa K."/>
        </authorList>
    </citation>
    <scope>NUCLEOTIDE SEQUENCE [LARGE SCALE GENOMIC DNA]</scope>
</reference>
<comment type="caution">
    <text evidence="1">The sequence shown here is derived from an EMBL/GenBank/DDBJ whole genome shotgun (WGS) entry which is preliminary data.</text>
</comment>
<evidence type="ECO:0000313" key="2">
    <source>
        <dbReference type="Proteomes" id="UP000499080"/>
    </source>
</evidence>
<evidence type="ECO:0000313" key="1">
    <source>
        <dbReference type="EMBL" id="GBO37364.1"/>
    </source>
</evidence>
<accession>A0A4Y2WL88</accession>
<dbReference type="AlphaFoldDB" id="A0A4Y2WL88"/>
<sequence>MFFVCAARINRMGCGGLVVSSQLRGRRTPPGSKPDSTEDPPCMRDLLQVKSSVGPNVSFWCGAEVWRGDASSVIVFVM</sequence>
<proteinExistence type="predicted"/>
<keyword evidence="2" id="KW-1185">Reference proteome</keyword>
<dbReference type="Proteomes" id="UP000499080">
    <property type="component" value="Unassembled WGS sequence"/>
</dbReference>
<organism evidence="1 2">
    <name type="scientific">Araneus ventricosus</name>
    <name type="common">Orbweaver spider</name>
    <name type="synonym">Epeira ventricosa</name>
    <dbReference type="NCBI Taxonomy" id="182803"/>
    <lineage>
        <taxon>Eukaryota</taxon>
        <taxon>Metazoa</taxon>
        <taxon>Ecdysozoa</taxon>
        <taxon>Arthropoda</taxon>
        <taxon>Chelicerata</taxon>
        <taxon>Arachnida</taxon>
        <taxon>Araneae</taxon>
        <taxon>Araneomorphae</taxon>
        <taxon>Entelegynae</taxon>
        <taxon>Araneoidea</taxon>
        <taxon>Araneidae</taxon>
        <taxon>Araneus</taxon>
    </lineage>
</organism>
<dbReference type="EMBL" id="BGPR01061756">
    <property type="protein sequence ID" value="GBO37364.1"/>
    <property type="molecule type" value="Genomic_DNA"/>
</dbReference>
<gene>
    <name evidence="1" type="ORF">AVEN_64584_1</name>
</gene>